<evidence type="ECO:0000256" key="4">
    <source>
        <dbReference type="ARBA" id="ARBA00022553"/>
    </source>
</evidence>
<evidence type="ECO:0000259" key="9">
    <source>
        <dbReference type="Pfam" id="PF02518"/>
    </source>
</evidence>
<dbReference type="Pfam" id="PF02518">
    <property type="entry name" value="HATPase_c"/>
    <property type="match status" value="1"/>
</dbReference>
<gene>
    <name evidence="10" type="ORF">FVF58_42240</name>
</gene>
<comment type="catalytic activity">
    <reaction evidence="1">
        <text>ATP + protein L-histidine = ADP + protein N-phospho-L-histidine.</text>
        <dbReference type="EC" id="2.7.13.3"/>
    </reaction>
</comment>
<dbReference type="InterPro" id="IPR003594">
    <property type="entry name" value="HATPase_dom"/>
</dbReference>
<keyword evidence="5" id="KW-0808">Transferase</keyword>
<dbReference type="AlphaFoldDB" id="A0A5B0GB67"/>
<reference evidence="10 11" key="1">
    <citation type="submission" date="2019-08" db="EMBL/GenBank/DDBJ databases">
        <title>Paraburkholderia sp. DCY113.</title>
        <authorList>
            <person name="Kang J."/>
        </authorList>
    </citation>
    <scope>NUCLEOTIDE SEQUENCE [LARGE SCALE GENOMIC DNA]</scope>
    <source>
        <strain evidence="10 11">DCY113</strain>
    </source>
</reference>
<dbReference type="PRINTS" id="PR00344">
    <property type="entry name" value="BCTRLSENSOR"/>
</dbReference>
<protein>
    <recommendedName>
        <fullName evidence="3">histidine kinase</fullName>
        <ecNumber evidence="3">2.7.13.3</ecNumber>
    </recommendedName>
</protein>
<organism evidence="10 11">
    <name type="scientific">Paraburkholderia panacisoli</name>
    <dbReference type="NCBI Taxonomy" id="2603818"/>
    <lineage>
        <taxon>Bacteria</taxon>
        <taxon>Pseudomonadati</taxon>
        <taxon>Pseudomonadota</taxon>
        <taxon>Betaproteobacteria</taxon>
        <taxon>Burkholderiales</taxon>
        <taxon>Burkholderiaceae</taxon>
        <taxon>Paraburkholderia</taxon>
    </lineage>
</organism>
<evidence type="ECO:0000256" key="1">
    <source>
        <dbReference type="ARBA" id="ARBA00000085"/>
    </source>
</evidence>
<dbReference type="EC" id="2.7.13.3" evidence="3"/>
<comment type="caution">
    <text evidence="10">The sequence shown here is derived from an EMBL/GenBank/DDBJ whole genome shotgun (WGS) entry which is preliminary data.</text>
</comment>
<keyword evidence="8" id="KW-0472">Membrane</keyword>
<dbReference type="PANTHER" id="PTHR45436">
    <property type="entry name" value="SENSOR HISTIDINE KINASE YKOH"/>
    <property type="match status" value="1"/>
</dbReference>
<dbReference type="PANTHER" id="PTHR45436:SF15">
    <property type="entry name" value="SENSOR HISTIDINE KINASE CUSS"/>
    <property type="match status" value="1"/>
</dbReference>
<dbReference type="InterPro" id="IPR036890">
    <property type="entry name" value="HATPase_C_sf"/>
</dbReference>
<evidence type="ECO:0000256" key="5">
    <source>
        <dbReference type="ARBA" id="ARBA00022679"/>
    </source>
</evidence>
<dbReference type="GO" id="GO:0005886">
    <property type="term" value="C:plasma membrane"/>
    <property type="evidence" value="ECO:0007669"/>
    <property type="project" value="TreeGrafter"/>
</dbReference>
<evidence type="ECO:0000256" key="8">
    <source>
        <dbReference type="ARBA" id="ARBA00023136"/>
    </source>
</evidence>
<dbReference type="GO" id="GO:0004673">
    <property type="term" value="F:protein histidine kinase activity"/>
    <property type="evidence" value="ECO:0007669"/>
    <property type="project" value="UniProtKB-EC"/>
</dbReference>
<dbReference type="SUPFAM" id="SSF55874">
    <property type="entry name" value="ATPase domain of HSP90 chaperone/DNA topoisomerase II/histidine kinase"/>
    <property type="match status" value="1"/>
</dbReference>
<keyword evidence="6 10" id="KW-0418">Kinase</keyword>
<evidence type="ECO:0000256" key="6">
    <source>
        <dbReference type="ARBA" id="ARBA00022777"/>
    </source>
</evidence>
<evidence type="ECO:0000313" key="10">
    <source>
        <dbReference type="EMBL" id="KAA0999159.1"/>
    </source>
</evidence>
<sequence>MPAYGSTGQRHRQSVVKVRVAVAVADAEVCIEIRNRGPAIDRLTLERIFVPLQRGADQADKTAGNDGLGLGLYIASDIAKAHHGTIDARSD</sequence>
<proteinExistence type="predicted"/>
<evidence type="ECO:0000313" key="11">
    <source>
        <dbReference type="Proteomes" id="UP000325273"/>
    </source>
</evidence>
<evidence type="ECO:0000256" key="3">
    <source>
        <dbReference type="ARBA" id="ARBA00012438"/>
    </source>
</evidence>
<feature type="domain" description="Histidine kinase/HSP90-like ATPase" evidence="9">
    <location>
        <begin position="14"/>
        <end position="90"/>
    </location>
</feature>
<keyword evidence="11" id="KW-1185">Reference proteome</keyword>
<dbReference type="GO" id="GO:0000160">
    <property type="term" value="P:phosphorelay signal transduction system"/>
    <property type="evidence" value="ECO:0007669"/>
    <property type="project" value="UniProtKB-KW"/>
</dbReference>
<keyword evidence="7" id="KW-0902">Two-component regulatory system</keyword>
<dbReference type="InterPro" id="IPR004358">
    <property type="entry name" value="Sig_transdc_His_kin-like_C"/>
</dbReference>
<dbReference type="Proteomes" id="UP000325273">
    <property type="component" value="Unassembled WGS sequence"/>
</dbReference>
<evidence type="ECO:0000256" key="2">
    <source>
        <dbReference type="ARBA" id="ARBA00004141"/>
    </source>
</evidence>
<keyword evidence="4" id="KW-0597">Phosphoprotein</keyword>
<dbReference type="Gene3D" id="3.30.565.10">
    <property type="entry name" value="Histidine kinase-like ATPase, C-terminal domain"/>
    <property type="match status" value="1"/>
</dbReference>
<comment type="subcellular location">
    <subcellularLocation>
        <location evidence="2">Membrane</location>
        <topology evidence="2">Multi-pass membrane protein</topology>
    </subcellularLocation>
</comment>
<evidence type="ECO:0000256" key="7">
    <source>
        <dbReference type="ARBA" id="ARBA00023012"/>
    </source>
</evidence>
<name>A0A5B0GB67_9BURK</name>
<dbReference type="EMBL" id="VTUZ01000050">
    <property type="protein sequence ID" value="KAA0999159.1"/>
    <property type="molecule type" value="Genomic_DNA"/>
</dbReference>
<accession>A0A5B0GB67</accession>
<dbReference type="InterPro" id="IPR050428">
    <property type="entry name" value="TCS_sensor_his_kinase"/>
</dbReference>